<evidence type="ECO:0000313" key="5">
    <source>
        <dbReference type="EMBL" id="MFC3142226.1"/>
    </source>
</evidence>
<dbReference type="PANTHER" id="PTHR24321:SF8">
    <property type="entry name" value="ESTRADIOL 17-BETA-DEHYDROGENASE 8-RELATED"/>
    <property type="match status" value="1"/>
</dbReference>
<feature type="domain" description="Ketoreductase" evidence="4">
    <location>
        <begin position="7"/>
        <end position="195"/>
    </location>
</feature>
<gene>
    <name evidence="5" type="ORF">ACFOGP_05870</name>
</gene>
<evidence type="ECO:0000256" key="3">
    <source>
        <dbReference type="ARBA" id="ARBA00023027"/>
    </source>
</evidence>
<dbReference type="InterPro" id="IPR002347">
    <property type="entry name" value="SDR_fam"/>
</dbReference>
<name>A0ABV7GRQ2_9RHOB</name>
<dbReference type="Gene3D" id="3.40.50.720">
    <property type="entry name" value="NAD(P)-binding Rossmann-like Domain"/>
    <property type="match status" value="1"/>
</dbReference>
<dbReference type="PRINTS" id="PR00080">
    <property type="entry name" value="SDRFAMILY"/>
</dbReference>
<keyword evidence="3" id="KW-0520">NAD</keyword>
<organism evidence="5 6">
    <name type="scientific">Psychromarinibacter halotolerans</name>
    <dbReference type="NCBI Taxonomy" id="1775175"/>
    <lineage>
        <taxon>Bacteria</taxon>
        <taxon>Pseudomonadati</taxon>
        <taxon>Pseudomonadota</taxon>
        <taxon>Alphaproteobacteria</taxon>
        <taxon>Rhodobacterales</taxon>
        <taxon>Paracoccaceae</taxon>
        <taxon>Psychromarinibacter</taxon>
    </lineage>
</organism>
<keyword evidence="2" id="KW-0560">Oxidoreductase</keyword>
<accession>A0ABV7GRQ2</accession>
<comment type="similarity">
    <text evidence="1">Belongs to the short-chain dehydrogenases/reductases (SDR) family.</text>
</comment>
<dbReference type="SUPFAM" id="SSF51735">
    <property type="entry name" value="NAD(P)-binding Rossmann-fold domains"/>
    <property type="match status" value="1"/>
</dbReference>
<sequence>MKRLDGKVALVTGAVGGIGTAVVKDFLAEGAKVIVMDIKEDAVQAAVDAYKADGHPVAAAAADIRDADAVKAAVDKAVAELGPVSIVVANANTGGASTTLDKSTPEAFRTEIADNMAGQFNTVHACIDMLKKTGGSIVVVGSVNGLATFGQPGYSAAKSALLSYTRTMATEYGEYNIRANIVCPGTVRTPAWDARLAKKPDVMDGLKRWYPLGRVASPEDIAKPIAFLASDDAAFISGAMLPIDGGLMAGNHQMARELTLEDV</sequence>
<dbReference type="PANTHER" id="PTHR24321">
    <property type="entry name" value="DEHYDROGENASES, SHORT CHAIN"/>
    <property type="match status" value="1"/>
</dbReference>
<protein>
    <submittedName>
        <fullName evidence="5">SDR family oxidoreductase</fullName>
    </submittedName>
</protein>
<dbReference type="InterPro" id="IPR057326">
    <property type="entry name" value="KR_dom"/>
</dbReference>
<comment type="caution">
    <text evidence="5">The sequence shown here is derived from an EMBL/GenBank/DDBJ whole genome shotgun (WGS) entry which is preliminary data.</text>
</comment>
<evidence type="ECO:0000259" key="4">
    <source>
        <dbReference type="SMART" id="SM00822"/>
    </source>
</evidence>
<reference evidence="6" key="1">
    <citation type="journal article" date="2019" name="Int. J. Syst. Evol. Microbiol.">
        <title>The Global Catalogue of Microorganisms (GCM) 10K type strain sequencing project: providing services to taxonomists for standard genome sequencing and annotation.</title>
        <authorList>
            <consortium name="The Broad Institute Genomics Platform"/>
            <consortium name="The Broad Institute Genome Sequencing Center for Infectious Disease"/>
            <person name="Wu L."/>
            <person name="Ma J."/>
        </authorList>
    </citation>
    <scope>NUCLEOTIDE SEQUENCE [LARGE SCALE GENOMIC DNA]</scope>
    <source>
        <strain evidence="6">KCTC 52366</strain>
    </source>
</reference>
<dbReference type="PRINTS" id="PR00081">
    <property type="entry name" value="GDHRDH"/>
</dbReference>
<dbReference type="RefSeq" id="WP_275634114.1">
    <property type="nucleotide sequence ID" value="NZ_JARGYD010000007.1"/>
</dbReference>
<dbReference type="Proteomes" id="UP001595632">
    <property type="component" value="Unassembled WGS sequence"/>
</dbReference>
<dbReference type="InterPro" id="IPR036291">
    <property type="entry name" value="NAD(P)-bd_dom_sf"/>
</dbReference>
<evidence type="ECO:0000313" key="6">
    <source>
        <dbReference type="Proteomes" id="UP001595632"/>
    </source>
</evidence>
<dbReference type="EMBL" id="JBHRTB010000010">
    <property type="protein sequence ID" value="MFC3142226.1"/>
    <property type="molecule type" value="Genomic_DNA"/>
</dbReference>
<dbReference type="Pfam" id="PF13561">
    <property type="entry name" value="adh_short_C2"/>
    <property type="match status" value="1"/>
</dbReference>
<dbReference type="SMART" id="SM00822">
    <property type="entry name" value="PKS_KR"/>
    <property type="match status" value="1"/>
</dbReference>
<proteinExistence type="inferred from homology"/>
<keyword evidence="6" id="KW-1185">Reference proteome</keyword>
<evidence type="ECO:0000256" key="1">
    <source>
        <dbReference type="ARBA" id="ARBA00006484"/>
    </source>
</evidence>
<evidence type="ECO:0000256" key="2">
    <source>
        <dbReference type="ARBA" id="ARBA00023002"/>
    </source>
</evidence>